<dbReference type="Pfam" id="PF00135">
    <property type="entry name" value="COesterase"/>
    <property type="match status" value="1"/>
</dbReference>
<proteinExistence type="inferred from homology"/>
<comment type="similarity">
    <text evidence="1 3">Belongs to the type-B carboxylesterase/lipase family.</text>
</comment>
<organism evidence="5 6">
    <name type="scientific">Cyphellophora attinorum</name>
    <dbReference type="NCBI Taxonomy" id="1664694"/>
    <lineage>
        <taxon>Eukaryota</taxon>
        <taxon>Fungi</taxon>
        <taxon>Dikarya</taxon>
        <taxon>Ascomycota</taxon>
        <taxon>Pezizomycotina</taxon>
        <taxon>Eurotiomycetes</taxon>
        <taxon>Chaetothyriomycetidae</taxon>
        <taxon>Chaetothyriales</taxon>
        <taxon>Cyphellophoraceae</taxon>
        <taxon>Cyphellophora</taxon>
    </lineage>
</organism>
<dbReference type="PANTHER" id="PTHR43142:SF11">
    <property type="entry name" value="CARBOXYLIC ESTER HYDROLASE"/>
    <property type="match status" value="1"/>
</dbReference>
<dbReference type="EC" id="3.1.1.-" evidence="3"/>
<dbReference type="Proteomes" id="UP000038010">
    <property type="component" value="Unassembled WGS sequence"/>
</dbReference>
<evidence type="ECO:0000256" key="1">
    <source>
        <dbReference type="ARBA" id="ARBA00005964"/>
    </source>
</evidence>
<dbReference type="SUPFAM" id="SSF53474">
    <property type="entry name" value="alpha/beta-Hydrolases"/>
    <property type="match status" value="1"/>
</dbReference>
<dbReference type="PROSITE" id="PS00122">
    <property type="entry name" value="CARBOXYLESTERASE_B_1"/>
    <property type="match status" value="1"/>
</dbReference>
<protein>
    <recommendedName>
        <fullName evidence="3">Carboxylic ester hydrolase</fullName>
        <ecNumber evidence="3">3.1.1.-</ecNumber>
    </recommendedName>
</protein>
<name>A0A0N1HPI8_9EURO</name>
<dbReference type="GO" id="GO:0016787">
    <property type="term" value="F:hydrolase activity"/>
    <property type="evidence" value="ECO:0007669"/>
    <property type="project" value="UniProtKB-KW"/>
</dbReference>
<dbReference type="InterPro" id="IPR029058">
    <property type="entry name" value="AB_hydrolase_fold"/>
</dbReference>
<dbReference type="Gene3D" id="3.40.50.1820">
    <property type="entry name" value="alpha/beta hydrolase"/>
    <property type="match status" value="1"/>
</dbReference>
<dbReference type="OrthoDB" id="4160578at2759"/>
<reference evidence="5 6" key="1">
    <citation type="submission" date="2015-06" db="EMBL/GenBank/DDBJ databases">
        <title>Draft genome of the ant-associated black yeast Phialophora attae CBS 131958.</title>
        <authorList>
            <person name="Moreno L.F."/>
            <person name="Stielow B.J."/>
            <person name="de Hoog S."/>
            <person name="Vicente V.A."/>
            <person name="Weiss V.A."/>
            <person name="de Vries M."/>
            <person name="Cruz L.M."/>
            <person name="Souza E.M."/>
        </authorList>
    </citation>
    <scope>NUCLEOTIDE SEQUENCE [LARGE SCALE GENOMIC DNA]</scope>
    <source>
        <strain evidence="5 6">CBS 131958</strain>
    </source>
</reference>
<keyword evidence="2 3" id="KW-0378">Hydrolase</keyword>
<dbReference type="GeneID" id="28735510"/>
<evidence type="ECO:0000313" key="5">
    <source>
        <dbReference type="EMBL" id="KPI39656.1"/>
    </source>
</evidence>
<accession>A0A0N1HPI8</accession>
<evidence type="ECO:0000313" key="6">
    <source>
        <dbReference type="Proteomes" id="UP000038010"/>
    </source>
</evidence>
<dbReference type="VEuPathDB" id="FungiDB:AB675_3569"/>
<dbReference type="AlphaFoldDB" id="A0A0N1HPI8"/>
<dbReference type="PANTHER" id="PTHR43142">
    <property type="entry name" value="CARBOXYLIC ESTER HYDROLASE"/>
    <property type="match status" value="1"/>
</dbReference>
<evidence type="ECO:0000256" key="2">
    <source>
        <dbReference type="ARBA" id="ARBA00022801"/>
    </source>
</evidence>
<keyword evidence="6" id="KW-1185">Reference proteome</keyword>
<dbReference type="STRING" id="1664694.A0A0N1HPI8"/>
<gene>
    <name evidence="5" type="ORF">AB675_3569</name>
</gene>
<dbReference type="RefSeq" id="XP_017999619.1">
    <property type="nucleotide sequence ID" value="XM_018143630.1"/>
</dbReference>
<dbReference type="EMBL" id="LFJN01000014">
    <property type="protein sequence ID" value="KPI39656.1"/>
    <property type="molecule type" value="Genomic_DNA"/>
</dbReference>
<dbReference type="InterPro" id="IPR019826">
    <property type="entry name" value="Carboxylesterase_B_AS"/>
</dbReference>
<dbReference type="ESTHER" id="9euro-a0a0n1hpi8">
    <property type="family name" value="Fungal_carboxylesterase_lipase"/>
</dbReference>
<evidence type="ECO:0000259" key="4">
    <source>
        <dbReference type="Pfam" id="PF00135"/>
    </source>
</evidence>
<sequence length="519" mass="57206">MSTTLEHPQLGHVAGIKHGNVLRFLGIQYATLENRFAQAKLVVNNQKGGKFDKHGPTAVMMDNACQTEHMFIQKSLPYTPVKSSDTDCLNLDINMPTTDKTGLPVFVFIHGGGFALGSNAWPQYDLAAFVGRSVERGTPVIAVGINYRLGVFGFLASQELLDAGIDANRGLKDQLVALEWIHKNIAGFGGDPENVTVAGESAGAISALIHACRSDRLFRRVMSMGGTPLLMSPISQAFADNIYASVTKQLDLHDMGAQERINALLAIDKADVVSKVSPSTPFLPVLDRDIVPLDYSFEKLSTNFTNSTCDLLIGDCGFDSSILFYMLHDRLPTLVSDFVKSTERSLAKYPDVRSALLDGYRIGNEDTPENLQRVLEFGHDICFYAPVVEIAKTWPQSAYVFHFNENNPWDGQWKGFSTHILDVAFLFLNYQDHLSKEEQETALAFCDDVLDFVSGKEAVPRFGKGMEAAKVYGPGDAGSRFVQSTKSEDFGRRPLVYEMAKKTGLDVLLQAWKTFMAGM</sequence>
<comment type="caution">
    <text evidence="5">The sequence shown here is derived from an EMBL/GenBank/DDBJ whole genome shotgun (WGS) entry which is preliminary data.</text>
</comment>
<feature type="domain" description="Carboxylesterase type B" evidence="4">
    <location>
        <begin position="10"/>
        <end position="443"/>
    </location>
</feature>
<evidence type="ECO:0000256" key="3">
    <source>
        <dbReference type="RuleBase" id="RU361235"/>
    </source>
</evidence>
<dbReference type="InterPro" id="IPR002018">
    <property type="entry name" value="CarbesteraseB"/>
</dbReference>